<name>A0A8U0IQB3_9EURY</name>
<evidence type="ECO:0000313" key="1">
    <source>
        <dbReference type="EMBL" id="UPW02274.1"/>
    </source>
</evidence>
<protein>
    <submittedName>
        <fullName evidence="1">Uncharacterized protein</fullName>
    </submittedName>
</protein>
<organism evidence="1 2">
    <name type="scientific">Halorussus gelatinilyticus</name>
    <dbReference type="NCBI Taxonomy" id="2937524"/>
    <lineage>
        <taxon>Archaea</taxon>
        <taxon>Methanobacteriati</taxon>
        <taxon>Methanobacteriota</taxon>
        <taxon>Stenosarchaea group</taxon>
        <taxon>Halobacteria</taxon>
        <taxon>Halobacteriales</taxon>
        <taxon>Haladaptataceae</taxon>
        <taxon>Halorussus</taxon>
    </lineage>
</organism>
<dbReference type="KEGG" id="haxz:M0R88_09330"/>
<sequence length="372" mass="42040">MPLRPTDTDLLADICMSVALQNYGFLYIDRVNDEIRSRYESGEKSRLKASSLSQTEIKKAMDDVVSDEYSDLQRLRTGVYYYDPFGAGDDQGIADELTALFRQQLVVTSEELRSRFDLAIDDIDFFAEELADRNLVRRIATGERDYYTIGSRLKEQAGEAGVDARLREKATYGKLSHDQLEKVINVSATADVIRYLEAEEFVIDLDGEYLVESAISRYGQYLADEIGDAVASEFENSGHVLPETEFSQVVENEVSERSDVLAQARGVRGDILKATEKALKADLGLEPDSPVVRQTDEFESYVDRRAEEIKREVTNSGERLATESDFHDVGHPMVEEVHVGTAQQANEYARDAIRDRFDEMVSDEFRVEQSDT</sequence>
<accession>A0A8U0IQB3</accession>
<gene>
    <name evidence="1" type="ORF">M0R88_09330</name>
</gene>
<proteinExistence type="predicted"/>
<dbReference type="RefSeq" id="WP_248656658.1">
    <property type="nucleotide sequence ID" value="NZ_CP096658.1"/>
</dbReference>
<dbReference type="GeneID" id="72190055"/>
<keyword evidence="2" id="KW-1185">Reference proteome</keyword>
<dbReference type="EMBL" id="CP096658">
    <property type="protein sequence ID" value="UPW02274.1"/>
    <property type="molecule type" value="Genomic_DNA"/>
</dbReference>
<reference evidence="1" key="1">
    <citation type="submission" date="2022-04" db="EMBL/GenBank/DDBJ databases">
        <title>Diverse halophilic archaea isolated from saline environments.</title>
        <authorList>
            <person name="Cui H.-L."/>
        </authorList>
    </citation>
    <scope>NUCLEOTIDE SEQUENCE</scope>
    <source>
        <strain evidence="1">XZYJT40</strain>
    </source>
</reference>
<dbReference type="AlphaFoldDB" id="A0A8U0IQB3"/>
<evidence type="ECO:0000313" key="2">
    <source>
        <dbReference type="Proteomes" id="UP000830434"/>
    </source>
</evidence>
<dbReference type="Proteomes" id="UP000830434">
    <property type="component" value="Chromosome"/>
</dbReference>